<keyword evidence="2" id="KW-1208">Phospholipid metabolism</keyword>
<evidence type="ECO:0000256" key="5">
    <source>
        <dbReference type="ARBA" id="ARBA00038874"/>
    </source>
</evidence>
<evidence type="ECO:0000256" key="4">
    <source>
        <dbReference type="ARBA" id="ARBA00038211"/>
    </source>
</evidence>
<dbReference type="PANTHER" id="PTHR22603:SF66">
    <property type="entry name" value="ETHANOLAMINE KINASE"/>
    <property type="match status" value="1"/>
</dbReference>
<dbReference type="CDD" id="cd05157">
    <property type="entry name" value="ETNK_euk"/>
    <property type="match status" value="1"/>
</dbReference>
<keyword evidence="1" id="KW-0443">Lipid metabolism</keyword>
<accession>A0A0K0EZX6</accession>
<dbReference type="GO" id="GO:0006646">
    <property type="term" value="P:phosphatidylethanolamine biosynthetic process"/>
    <property type="evidence" value="ECO:0007669"/>
    <property type="project" value="TreeGrafter"/>
</dbReference>
<dbReference type="GO" id="GO:0004305">
    <property type="term" value="F:ethanolamine kinase activity"/>
    <property type="evidence" value="ECO:0007669"/>
    <property type="project" value="UniProtKB-EC"/>
</dbReference>
<name>A0A0K0EZX6_STRVS</name>
<evidence type="ECO:0000313" key="7">
    <source>
        <dbReference type="WBParaSite" id="SVE_0208600.1"/>
    </source>
</evidence>
<reference evidence="7" key="2">
    <citation type="submission" date="2015-08" db="UniProtKB">
        <authorList>
            <consortium name="WormBaseParasite"/>
        </authorList>
    </citation>
    <scope>IDENTIFICATION</scope>
</reference>
<keyword evidence="1" id="KW-0594">Phospholipid biosynthesis</keyword>
<reference evidence="6" key="1">
    <citation type="submission" date="2014-07" db="EMBL/GenBank/DDBJ databases">
        <authorList>
            <person name="Martin A.A"/>
            <person name="De Silva N."/>
        </authorList>
    </citation>
    <scope>NUCLEOTIDE SEQUENCE</scope>
</reference>
<evidence type="ECO:0000313" key="6">
    <source>
        <dbReference type="Proteomes" id="UP000035680"/>
    </source>
</evidence>
<dbReference type="GO" id="GO:0005737">
    <property type="term" value="C:cytoplasm"/>
    <property type="evidence" value="ECO:0007669"/>
    <property type="project" value="TreeGrafter"/>
</dbReference>
<comment type="pathway">
    <text evidence="3">Phospholipid metabolism; phosphatidylethanolamine biosynthesis; phosphatidylethanolamine from ethanolamine: step 1/3.</text>
</comment>
<dbReference type="AlphaFoldDB" id="A0A0K0EZX6"/>
<evidence type="ECO:0000256" key="1">
    <source>
        <dbReference type="ARBA" id="ARBA00023209"/>
    </source>
</evidence>
<evidence type="ECO:0000256" key="2">
    <source>
        <dbReference type="ARBA" id="ARBA00023264"/>
    </source>
</evidence>
<dbReference type="SUPFAM" id="SSF56112">
    <property type="entry name" value="Protein kinase-like (PK-like)"/>
    <property type="match status" value="1"/>
</dbReference>
<dbReference type="WBParaSite" id="SVE_0208600.1">
    <property type="protein sequence ID" value="SVE_0208600.1"/>
    <property type="gene ID" value="SVE_0208600"/>
</dbReference>
<dbReference type="EC" id="2.7.1.82" evidence="5"/>
<organism evidence="6 7">
    <name type="scientific">Strongyloides venezuelensis</name>
    <name type="common">Threadworm</name>
    <dbReference type="NCBI Taxonomy" id="75913"/>
    <lineage>
        <taxon>Eukaryota</taxon>
        <taxon>Metazoa</taxon>
        <taxon>Ecdysozoa</taxon>
        <taxon>Nematoda</taxon>
        <taxon>Chromadorea</taxon>
        <taxon>Rhabditida</taxon>
        <taxon>Tylenchina</taxon>
        <taxon>Panagrolaimomorpha</taxon>
        <taxon>Strongyloidoidea</taxon>
        <taxon>Strongyloididae</taxon>
        <taxon>Strongyloides</taxon>
    </lineage>
</organism>
<proteinExistence type="inferred from homology"/>
<keyword evidence="6" id="KW-1185">Reference proteome</keyword>
<dbReference type="Pfam" id="PF01633">
    <property type="entry name" value="Choline_kinase"/>
    <property type="match status" value="1"/>
</dbReference>
<evidence type="ECO:0000256" key="3">
    <source>
        <dbReference type="ARBA" id="ARBA00037883"/>
    </source>
</evidence>
<dbReference type="STRING" id="75913.A0A0K0EZX6"/>
<dbReference type="Gene3D" id="3.90.1200.10">
    <property type="match status" value="1"/>
</dbReference>
<protein>
    <recommendedName>
        <fullName evidence="5">ethanolamine kinase</fullName>
        <ecNumber evidence="5">2.7.1.82</ecNumber>
    </recommendedName>
</protein>
<keyword evidence="1" id="KW-0444">Lipid biosynthesis</keyword>
<sequence length="355" mass="41557">MIVRQSYNIPSYPVELPLNDNSTLENLIINLSEQLFTEWKPYKKKISYFTNGITNKIVGVEATDYTGSHPSHLIFRIFGKNTENFIDRDTELYNFQMLNSVGLAGNVYAKFKNGIIVDYLDGETISINNVRKNDMSKKIAIALGNLHKLNIGDENQTPMIFDKLKDYFLIMKTEFDNKNNQTNFDNYFKNISIQDDYNVLSEYIKNDPCMLVFCHNDLLLNNILYDEEKDSIHFIDYEYAGVNYQLFDIGNHFNEWAGIENIDVNLFPTDSQKRHFIRSYLQTLSSHQNIDKEIDKIMRQISLYEAASHYFWAIWAIVQASNSLIDFDYISFAILRYSFFKTSLNIYKKNTNIID</sequence>
<dbReference type="Gene3D" id="3.30.200.20">
    <property type="entry name" value="Phosphorylase Kinase, domain 1"/>
    <property type="match status" value="1"/>
</dbReference>
<dbReference type="PANTHER" id="PTHR22603">
    <property type="entry name" value="CHOLINE/ETHANOALAMINE KINASE"/>
    <property type="match status" value="1"/>
</dbReference>
<dbReference type="InterPro" id="IPR011009">
    <property type="entry name" value="Kinase-like_dom_sf"/>
</dbReference>
<dbReference type="Proteomes" id="UP000035680">
    <property type="component" value="Unassembled WGS sequence"/>
</dbReference>
<comment type="similarity">
    <text evidence="4">Belongs to the choline/ethanolamine kinase family.</text>
</comment>